<reference evidence="3 4" key="1">
    <citation type="submission" date="2020-07" db="EMBL/GenBank/DDBJ databases">
        <title>Sequencing the genomes of 1000 actinobacteria strains.</title>
        <authorList>
            <person name="Klenk H.-P."/>
        </authorList>
    </citation>
    <scope>NUCLEOTIDE SEQUENCE [LARGE SCALE GENOMIC DNA]</scope>
    <source>
        <strain evidence="3 4">LI1</strain>
    </source>
</reference>
<organism evidence="3 4">
    <name type="scientific">Glaciibacter psychrotolerans</name>
    <dbReference type="NCBI Taxonomy" id="670054"/>
    <lineage>
        <taxon>Bacteria</taxon>
        <taxon>Bacillati</taxon>
        <taxon>Actinomycetota</taxon>
        <taxon>Actinomycetes</taxon>
        <taxon>Micrococcales</taxon>
        <taxon>Microbacteriaceae</taxon>
        <taxon>Glaciibacter</taxon>
    </lineage>
</organism>
<feature type="transmembrane region" description="Helical" evidence="2">
    <location>
        <begin position="147"/>
        <end position="166"/>
    </location>
</feature>
<keyword evidence="4" id="KW-1185">Reference proteome</keyword>
<keyword evidence="2" id="KW-1133">Transmembrane helix</keyword>
<feature type="transmembrane region" description="Helical" evidence="2">
    <location>
        <begin position="51"/>
        <end position="78"/>
    </location>
</feature>
<dbReference type="AlphaFoldDB" id="A0A7Z0J6W1"/>
<protein>
    <submittedName>
        <fullName evidence="3">Uncharacterized protein</fullName>
    </submittedName>
</protein>
<gene>
    <name evidence="3" type="ORF">HNR05_002139</name>
</gene>
<evidence type="ECO:0000256" key="2">
    <source>
        <dbReference type="SAM" id="Phobius"/>
    </source>
</evidence>
<comment type="caution">
    <text evidence="3">The sequence shown here is derived from an EMBL/GenBank/DDBJ whole genome shotgun (WGS) entry which is preliminary data.</text>
</comment>
<feature type="transmembrane region" description="Helical" evidence="2">
    <location>
        <begin position="90"/>
        <end position="109"/>
    </location>
</feature>
<keyword evidence="2" id="KW-0812">Transmembrane</keyword>
<feature type="region of interest" description="Disordered" evidence="1">
    <location>
        <begin position="177"/>
        <end position="201"/>
    </location>
</feature>
<name>A0A7Z0J6W1_9MICO</name>
<evidence type="ECO:0000313" key="4">
    <source>
        <dbReference type="Proteomes" id="UP000537260"/>
    </source>
</evidence>
<keyword evidence="2" id="KW-0472">Membrane</keyword>
<dbReference type="Proteomes" id="UP000537260">
    <property type="component" value="Unassembled WGS sequence"/>
</dbReference>
<sequence length="240" mass="24312">MESFWPLLCLALALGGTGLSMICALAALRGPTPRPLAVVGAAVMVVSTVDMVLPGVSLLPALGWAAVLLGTVLVSVLVSFRVRQEGGGRLATAQHSAGLLLMVVMWLAMVPTSLPTRALAGLAQAATSTDAGHAAHLAYVGGGAVPLGWGMLAASVALILVAVRAAPRIRVAVHRSPRAARSSTRPSNVVQRLGHDTHGAGRSSIARRLGALQHASMAWAMGAMTAGMVVPGLQVPGIVG</sequence>
<dbReference type="EMBL" id="JACCFM010000001">
    <property type="protein sequence ID" value="NYJ20348.1"/>
    <property type="molecule type" value="Genomic_DNA"/>
</dbReference>
<evidence type="ECO:0000256" key="1">
    <source>
        <dbReference type="SAM" id="MobiDB-lite"/>
    </source>
</evidence>
<proteinExistence type="predicted"/>
<evidence type="ECO:0000313" key="3">
    <source>
        <dbReference type="EMBL" id="NYJ20348.1"/>
    </source>
</evidence>
<dbReference type="RefSeq" id="WP_179578972.1">
    <property type="nucleotide sequence ID" value="NZ_JACCFM010000001.1"/>
</dbReference>
<accession>A0A7Z0J6W1</accession>